<dbReference type="Proteomes" id="UP000001075">
    <property type="component" value="Unassembled WGS sequence"/>
</dbReference>
<accession>G3I3R5</accession>
<dbReference type="InterPro" id="IPR031968">
    <property type="entry name" value="VASt"/>
</dbReference>
<name>G3I3R5_CRIGR</name>
<dbReference type="GO" id="GO:0015485">
    <property type="term" value="F:cholesterol binding"/>
    <property type="evidence" value="ECO:0007669"/>
    <property type="project" value="TreeGrafter"/>
</dbReference>
<dbReference type="eggNOG" id="KOG1032">
    <property type="taxonomic scope" value="Eukaryota"/>
</dbReference>
<keyword evidence="4" id="KW-0732">Signal</keyword>
<dbReference type="GO" id="GO:0005886">
    <property type="term" value="C:plasma membrane"/>
    <property type="evidence" value="ECO:0007669"/>
    <property type="project" value="TreeGrafter"/>
</dbReference>
<evidence type="ECO:0000313" key="6">
    <source>
        <dbReference type="EMBL" id="EGW06610.1"/>
    </source>
</evidence>
<dbReference type="GO" id="GO:0140268">
    <property type="term" value="C:endoplasmic reticulum-plasma membrane contact site"/>
    <property type="evidence" value="ECO:0007669"/>
    <property type="project" value="TreeGrafter"/>
</dbReference>
<keyword evidence="2" id="KW-0472">Membrane</keyword>
<evidence type="ECO:0000313" key="7">
    <source>
        <dbReference type="Proteomes" id="UP000001075"/>
    </source>
</evidence>
<dbReference type="AlphaFoldDB" id="G3I3R5"/>
<feature type="compositionally biased region" description="Low complexity" evidence="3">
    <location>
        <begin position="80"/>
        <end position="91"/>
    </location>
</feature>
<feature type="compositionally biased region" description="Basic and acidic residues" evidence="3">
    <location>
        <begin position="62"/>
        <end position="72"/>
    </location>
</feature>
<feature type="chain" id="PRO_5003444853" evidence="4">
    <location>
        <begin position="32"/>
        <end position="301"/>
    </location>
</feature>
<sequence length="301" mass="33851">MGLWPAIIDSLPSFLLFLTSFPVSICPRSTASNSNRSTPACSPILRKRSGSPTPQNQDGETMVEKGSDHSSDKSPSTPEQGVQRSCSSQSGRSGGKNSKFDGLPLEEEVMEGDGSLEKELAIDNIIGEKIEIIAPVTSPSLDFNDNEDIPTELSDSSDTHDEGEVQAFYEDLSGRQYVNEVFNFSVDKLYDLLFTNSPFLRDFMEQRRFSDIIFHPWKKEENGNQSRVILYTITLTNPLAPKTATVRETQTMYKASQESECYVIDAEVLTHDVPYHDYFYTINRYTLTRVARNKSRLRCVV</sequence>
<evidence type="ECO:0000256" key="2">
    <source>
        <dbReference type="ARBA" id="ARBA00023136"/>
    </source>
</evidence>
<evidence type="ECO:0000256" key="4">
    <source>
        <dbReference type="SAM" id="SignalP"/>
    </source>
</evidence>
<dbReference type="Pfam" id="PF16016">
    <property type="entry name" value="VASt"/>
    <property type="match status" value="1"/>
</dbReference>
<proteinExistence type="predicted"/>
<dbReference type="GO" id="GO:0120020">
    <property type="term" value="F:cholesterol transfer activity"/>
    <property type="evidence" value="ECO:0007669"/>
    <property type="project" value="TreeGrafter"/>
</dbReference>
<evidence type="ECO:0000256" key="1">
    <source>
        <dbReference type="ARBA" id="ARBA00004370"/>
    </source>
</evidence>
<dbReference type="GO" id="GO:0005789">
    <property type="term" value="C:endoplasmic reticulum membrane"/>
    <property type="evidence" value="ECO:0007669"/>
    <property type="project" value="TreeGrafter"/>
</dbReference>
<evidence type="ECO:0000259" key="5">
    <source>
        <dbReference type="PROSITE" id="PS51778"/>
    </source>
</evidence>
<feature type="compositionally biased region" description="Polar residues" evidence="3">
    <location>
        <begin position="50"/>
        <end position="59"/>
    </location>
</feature>
<dbReference type="PANTHER" id="PTHR23319:SF3">
    <property type="entry name" value="PROTEIN ASTER-B"/>
    <property type="match status" value="1"/>
</dbReference>
<evidence type="ECO:0000256" key="3">
    <source>
        <dbReference type="SAM" id="MobiDB-lite"/>
    </source>
</evidence>
<dbReference type="EMBL" id="JH001206">
    <property type="protein sequence ID" value="EGW06610.1"/>
    <property type="molecule type" value="Genomic_DNA"/>
</dbReference>
<dbReference type="FunCoup" id="G3I3R5">
    <property type="interactions" value="1203"/>
</dbReference>
<reference evidence="7" key="1">
    <citation type="journal article" date="2011" name="Nat. Biotechnol.">
        <title>The genomic sequence of the Chinese hamster ovary (CHO)-K1 cell line.</title>
        <authorList>
            <person name="Xu X."/>
            <person name="Nagarajan H."/>
            <person name="Lewis N.E."/>
            <person name="Pan S."/>
            <person name="Cai Z."/>
            <person name="Liu X."/>
            <person name="Chen W."/>
            <person name="Xie M."/>
            <person name="Wang W."/>
            <person name="Hammond S."/>
            <person name="Andersen M.R."/>
            <person name="Neff N."/>
            <person name="Passarelli B."/>
            <person name="Koh W."/>
            <person name="Fan H.C."/>
            <person name="Wang J."/>
            <person name="Gui Y."/>
            <person name="Lee K.H."/>
            <person name="Betenbaugh M.J."/>
            <person name="Quake S.R."/>
            <person name="Famili I."/>
            <person name="Palsson B.O."/>
            <person name="Wang J."/>
        </authorList>
    </citation>
    <scope>NUCLEOTIDE SEQUENCE [LARGE SCALE GENOMIC DNA]</scope>
    <source>
        <strain evidence="7">CHO K1 cell line</strain>
    </source>
</reference>
<organism evidence="6 7">
    <name type="scientific">Cricetulus griseus</name>
    <name type="common">Chinese hamster</name>
    <name type="synonym">Cricetulus barabensis griseus</name>
    <dbReference type="NCBI Taxonomy" id="10029"/>
    <lineage>
        <taxon>Eukaryota</taxon>
        <taxon>Metazoa</taxon>
        <taxon>Chordata</taxon>
        <taxon>Craniata</taxon>
        <taxon>Vertebrata</taxon>
        <taxon>Euteleostomi</taxon>
        <taxon>Mammalia</taxon>
        <taxon>Eutheria</taxon>
        <taxon>Euarchontoglires</taxon>
        <taxon>Glires</taxon>
        <taxon>Rodentia</taxon>
        <taxon>Myomorpha</taxon>
        <taxon>Muroidea</taxon>
        <taxon>Cricetidae</taxon>
        <taxon>Cricetinae</taxon>
        <taxon>Cricetulus</taxon>
    </lineage>
</organism>
<feature type="domain" description="VASt" evidence="5">
    <location>
        <begin position="173"/>
        <end position="301"/>
    </location>
</feature>
<feature type="compositionally biased region" description="Polar residues" evidence="3">
    <location>
        <begin position="28"/>
        <end position="40"/>
    </location>
</feature>
<dbReference type="PANTHER" id="PTHR23319">
    <property type="entry name" value="GRAM DOMAIN CONTAINING 1B, ISOFORM E"/>
    <property type="match status" value="1"/>
</dbReference>
<dbReference type="GO" id="GO:0032366">
    <property type="term" value="P:intracellular sterol transport"/>
    <property type="evidence" value="ECO:0007669"/>
    <property type="project" value="TreeGrafter"/>
</dbReference>
<dbReference type="PROSITE" id="PS51778">
    <property type="entry name" value="VAST"/>
    <property type="match status" value="1"/>
</dbReference>
<protein>
    <submittedName>
        <fullName evidence="6">GRAM domain-containing protein 1B</fullName>
    </submittedName>
</protein>
<dbReference type="InterPro" id="IPR051482">
    <property type="entry name" value="Cholesterol_transport"/>
</dbReference>
<feature type="signal peptide" evidence="4">
    <location>
        <begin position="1"/>
        <end position="31"/>
    </location>
</feature>
<dbReference type="InParanoid" id="G3I3R5"/>
<feature type="region of interest" description="Disordered" evidence="3">
    <location>
        <begin position="28"/>
        <end position="103"/>
    </location>
</feature>
<gene>
    <name evidence="6" type="ORF">I79_018076</name>
</gene>
<comment type="subcellular location">
    <subcellularLocation>
        <location evidence="1">Membrane</location>
    </subcellularLocation>
</comment>
<dbReference type="STRING" id="10029.G3I3R5"/>